<evidence type="ECO:0000256" key="1">
    <source>
        <dbReference type="ARBA" id="ARBA00022614"/>
    </source>
</evidence>
<dbReference type="Pfam" id="PF08477">
    <property type="entry name" value="Roc"/>
    <property type="match status" value="1"/>
</dbReference>
<dbReference type="PROSITE" id="PS51424">
    <property type="entry name" value="ROC"/>
    <property type="match status" value="1"/>
</dbReference>
<accession>A0AAD9KC95</accession>
<dbReference type="InterPro" id="IPR032675">
    <property type="entry name" value="LRR_dom_sf"/>
</dbReference>
<keyword evidence="4" id="KW-0175">Coiled coil</keyword>
<dbReference type="InterPro" id="IPR036388">
    <property type="entry name" value="WH-like_DNA-bd_sf"/>
</dbReference>
<keyword evidence="1" id="KW-0433">Leucine-rich repeat</keyword>
<dbReference type="InterPro" id="IPR020859">
    <property type="entry name" value="ROC"/>
</dbReference>
<dbReference type="GO" id="GO:0009966">
    <property type="term" value="P:regulation of signal transduction"/>
    <property type="evidence" value="ECO:0007669"/>
    <property type="project" value="UniProtKB-ARBA"/>
</dbReference>
<sequence>MERLLRKGQIQSEHLPPVVFEMPALSVLDLEETKINCLPRTCVSKLRELYLAKNFLQKMPSVTMTLDRLEILDVSHNMIETIPAGIEQLTQLRVFNLTGNNIIDFPIALGKLNRLTELMMGHNKLSQLPTEISQLRQLKRFILDENELSMLPTSIVELEELETLDLTANKLEELPRNFYKMKSLTTAHTYHKYYKSGLWLHKNPLTVPPPSVWMTSDPERIYYYLRKLEIRQTPDLQRQKLMVLGASQSGKTSLTRALYVGKSVLMRPLEDSTELLELRAWRTVNHVSYLMYDFGGNPVYWPTLPLFLDAKAFFLIVYDHHAYAQEENYENAIGDWLEILLMHTPGAVVKIIGTHIDLCPDEGTEGVSEDDSVVSQLLARIQAQLNEHAEKLKEELADISNQLNGTELKTYEREQLKNQKKQLEYLQANPLRLFDDVALISNAEDTHGLAKLKEELEIIGVDKTLFAHAQRSVPSVWFKLNDVIKMHESFSLSWKDACAIARQLGITSESLVDCLHFLRDIGQVLWYDKIAHLSSTIFHKPTQLIHVLRCIFRHDTTAFFDFATNRALKCKGGFTEDVFLEAERNFRTTGEISRALLLSLWFYLKLSYTAFDDLVQLTPKLDLWYVVPQPLQPLPYSQFQALLVVPTFNRELHDAADLARRWPESLPTNQRELSLHLWFPLGFPQGVYERYVCRLQALVYFRIDWRDLVYAELESCKLLVSQDLDPEENGALLVQLRSVELRRLKEVWLAIARELRNVLKTTPGLVWYTKLYAEGCEPFELTECFPQEVQVI</sequence>
<reference evidence="6" key="1">
    <citation type="journal article" date="2023" name="Mol. Biol. Evol.">
        <title>Third-Generation Sequencing Reveals the Adaptive Role of the Epigenome in Three Deep-Sea Polychaetes.</title>
        <authorList>
            <person name="Perez M."/>
            <person name="Aroh O."/>
            <person name="Sun Y."/>
            <person name="Lan Y."/>
            <person name="Juniper S.K."/>
            <person name="Young C.R."/>
            <person name="Angers B."/>
            <person name="Qian P.Y."/>
        </authorList>
    </citation>
    <scope>NUCLEOTIDE SEQUENCE</scope>
    <source>
        <strain evidence="6">R07B-5</strain>
    </source>
</reference>
<keyword evidence="7" id="KW-1185">Reference proteome</keyword>
<comment type="caution">
    <text evidence="6">The sequence shown here is derived from an EMBL/GenBank/DDBJ whole genome shotgun (WGS) entry which is preliminary data.</text>
</comment>
<keyword evidence="3" id="KW-0547">Nucleotide-binding</keyword>
<protein>
    <recommendedName>
        <fullName evidence="5">Roc domain-containing protein</fullName>
    </recommendedName>
</protein>
<evidence type="ECO:0000256" key="2">
    <source>
        <dbReference type="ARBA" id="ARBA00022737"/>
    </source>
</evidence>
<feature type="domain" description="Roc" evidence="5">
    <location>
        <begin position="232"/>
        <end position="430"/>
    </location>
</feature>
<dbReference type="EMBL" id="JAODUO010001258">
    <property type="protein sequence ID" value="KAK2167803.1"/>
    <property type="molecule type" value="Genomic_DNA"/>
</dbReference>
<dbReference type="SMART" id="SM00369">
    <property type="entry name" value="LRR_TYP"/>
    <property type="match status" value="4"/>
</dbReference>
<evidence type="ECO:0000256" key="3">
    <source>
        <dbReference type="ARBA" id="ARBA00022741"/>
    </source>
</evidence>
<dbReference type="SUPFAM" id="SSF52540">
    <property type="entry name" value="P-loop containing nucleoside triphosphate hydrolases"/>
    <property type="match status" value="1"/>
</dbReference>
<dbReference type="InterPro" id="IPR003591">
    <property type="entry name" value="Leu-rich_rpt_typical-subtyp"/>
</dbReference>
<evidence type="ECO:0000259" key="5">
    <source>
        <dbReference type="PROSITE" id="PS51424"/>
    </source>
</evidence>
<dbReference type="GO" id="GO:0005737">
    <property type="term" value="C:cytoplasm"/>
    <property type="evidence" value="ECO:0007669"/>
    <property type="project" value="TreeGrafter"/>
</dbReference>
<dbReference type="GO" id="GO:0000166">
    <property type="term" value="F:nucleotide binding"/>
    <property type="evidence" value="ECO:0007669"/>
    <property type="project" value="UniProtKB-KW"/>
</dbReference>
<dbReference type="PROSITE" id="PS51450">
    <property type="entry name" value="LRR"/>
    <property type="match status" value="1"/>
</dbReference>
<feature type="coiled-coil region" evidence="4">
    <location>
        <begin position="378"/>
        <end position="409"/>
    </location>
</feature>
<dbReference type="Pfam" id="PF13855">
    <property type="entry name" value="LRR_8"/>
    <property type="match status" value="1"/>
</dbReference>
<gene>
    <name evidence="6" type="ORF">NP493_1259g00009</name>
</gene>
<evidence type="ECO:0000256" key="4">
    <source>
        <dbReference type="SAM" id="Coils"/>
    </source>
</evidence>
<keyword evidence="2" id="KW-0677">Repeat</keyword>
<dbReference type="PANTHER" id="PTHR48051">
    <property type="match status" value="1"/>
</dbReference>
<organism evidence="6 7">
    <name type="scientific">Ridgeia piscesae</name>
    <name type="common">Tubeworm</name>
    <dbReference type="NCBI Taxonomy" id="27915"/>
    <lineage>
        <taxon>Eukaryota</taxon>
        <taxon>Metazoa</taxon>
        <taxon>Spiralia</taxon>
        <taxon>Lophotrochozoa</taxon>
        <taxon>Annelida</taxon>
        <taxon>Polychaeta</taxon>
        <taxon>Sedentaria</taxon>
        <taxon>Canalipalpata</taxon>
        <taxon>Sabellida</taxon>
        <taxon>Siboglinidae</taxon>
        <taxon>Ridgeia</taxon>
    </lineage>
</organism>
<dbReference type="Proteomes" id="UP001209878">
    <property type="component" value="Unassembled WGS sequence"/>
</dbReference>
<dbReference type="InterPro" id="IPR027417">
    <property type="entry name" value="P-loop_NTPase"/>
</dbReference>
<dbReference type="InterPro" id="IPR050216">
    <property type="entry name" value="LRR_domain-containing"/>
</dbReference>
<dbReference type="Gene3D" id="3.40.50.300">
    <property type="entry name" value="P-loop containing nucleotide triphosphate hydrolases"/>
    <property type="match status" value="1"/>
</dbReference>
<proteinExistence type="predicted"/>
<evidence type="ECO:0000313" key="6">
    <source>
        <dbReference type="EMBL" id="KAK2167803.1"/>
    </source>
</evidence>
<dbReference type="InterPro" id="IPR001611">
    <property type="entry name" value="Leu-rich_rpt"/>
</dbReference>
<evidence type="ECO:0000313" key="7">
    <source>
        <dbReference type="Proteomes" id="UP001209878"/>
    </source>
</evidence>
<dbReference type="AlphaFoldDB" id="A0AAD9KC95"/>
<dbReference type="PANTHER" id="PTHR48051:SF1">
    <property type="entry name" value="RAS SUPPRESSOR PROTEIN 1"/>
    <property type="match status" value="1"/>
</dbReference>
<dbReference type="Gene3D" id="3.80.10.10">
    <property type="entry name" value="Ribonuclease Inhibitor"/>
    <property type="match status" value="2"/>
</dbReference>
<name>A0AAD9KC95_RIDPI</name>
<dbReference type="Gene3D" id="1.10.10.10">
    <property type="entry name" value="Winged helix-like DNA-binding domain superfamily/Winged helix DNA-binding domain"/>
    <property type="match status" value="1"/>
</dbReference>
<dbReference type="SUPFAM" id="SSF52058">
    <property type="entry name" value="L domain-like"/>
    <property type="match status" value="1"/>
</dbReference>